<name>A0A9N9Y6X6_9HYPO</name>
<accession>A0A9N9Y6X6</accession>
<evidence type="ECO:0000256" key="5">
    <source>
        <dbReference type="SAM" id="MobiDB-lite"/>
    </source>
</evidence>
<dbReference type="InterPro" id="IPR010071">
    <property type="entry name" value="AA_adenyl_dom"/>
</dbReference>
<gene>
    <name evidence="7" type="ORF">CBYS24578_00012409</name>
</gene>
<feature type="domain" description="Carrier" evidence="6">
    <location>
        <begin position="3109"/>
        <end position="3185"/>
    </location>
</feature>
<feature type="domain" description="Carrier" evidence="6">
    <location>
        <begin position="2074"/>
        <end position="2151"/>
    </location>
</feature>
<dbReference type="Gene3D" id="3.30.559.30">
    <property type="entry name" value="Nonribosomal peptide synthetase, condensation domain"/>
    <property type="match status" value="6"/>
</dbReference>
<dbReference type="SMART" id="SM00823">
    <property type="entry name" value="PKS_PP"/>
    <property type="match status" value="7"/>
</dbReference>
<dbReference type="GO" id="GO:0005737">
    <property type="term" value="C:cytoplasm"/>
    <property type="evidence" value="ECO:0007669"/>
    <property type="project" value="TreeGrafter"/>
</dbReference>
<feature type="compositionally biased region" description="Basic and acidic residues" evidence="5">
    <location>
        <begin position="1"/>
        <end position="17"/>
    </location>
</feature>
<dbReference type="SUPFAM" id="SSF47336">
    <property type="entry name" value="ACP-like"/>
    <property type="match status" value="7"/>
</dbReference>
<dbReference type="InterPro" id="IPR036736">
    <property type="entry name" value="ACP-like_sf"/>
</dbReference>
<dbReference type="CDD" id="cd19545">
    <property type="entry name" value="FUM14_C_NRPS-like"/>
    <property type="match status" value="3"/>
</dbReference>
<keyword evidence="2" id="KW-0597">Phosphoprotein</keyword>
<dbReference type="FunFam" id="3.40.50.12780:FF:000014">
    <property type="entry name" value="Nonribosomal peptide synthetase 1"/>
    <property type="match status" value="4"/>
</dbReference>
<dbReference type="SMART" id="SM01294">
    <property type="entry name" value="PKS_PP_betabranch"/>
    <property type="match status" value="1"/>
</dbReference>
<dbReference type="SUPFAM" id="SSF56801">
    <property type="entry name" value="Acetyl-CoA synthetase-like"/>
    <property type="match status" value="7"/>
</dbReference>
<dbReference type="GO" id="GO:0031177">
    <property type="term" value="F:phosphopantetheine binding"/>
    <property type="evidence" value="ECO:0007669"/>
    <property type="project" value="InterPro"/>
</dbReference>
<dbReference type="CDD" id="cd05918">
    <property type="entry name" value="A_NRPS_SidN3_like"/>
    <property type="match status" value="6"/>
</dbReference>
<keyword evidence="8" id="KW-1185">Reference proteome</keyword>
<dbReference type="InterPro" id="IPR023213">
    <property type="entry name" value="CAT-like_dom_sf"/>
</dbReference>
<dbReference type="PANTHER" id="PTHR45527">
    <property type="entry name" value="NONRIBOSOMAL PEPTIDE SYNTHETASE"/>
    <property type="match status" value="1"/>
</dbReference>
<feature type="domain" description="Carrier" evidence="6">
    <location>
        <begin position="3624"/>
        <end position="3700"/>
    </location>
</feature>
<dbReference type="PROSITE" id="PS50075">
    <property type="entry name" value="CARRIER"/>
    <property type="match status" value="7"/>
</dbReference>
<dbReference type="FunFam" id="1.10.1200.10:FF:000005">
    <property type="entry name" value="Nonribosomal peptide synthetase 1"/>
    <property type="match status" value="6"/>
</dbReference>
<dbReference type="NCBIfam" id="TIGR01733">
    <property type="entry name" value="AA-adenyl-dom"/>
    <property type="match status" value="4"/>
</dbReference>
<dbReference type="FunFam" id="3.30.300.30:FF:000015">
    <property type="entry name" value="Nonribosomal peptide synthase SidD"/>
    <property type="match status" value="7"/>
</dbReference>
<evidence type="ECO:0000256" key="3">
    <source>
        <dbReference type="ARBA" id="ARBA00022598"/>
    </source>
</evidence>
<keyword evidence="3" id="KW-0436">Ligase</keyword>
<dbReference type="Gene3D" id="1.10.1200.10">
    <property type="entry name" value="ACP-like"/>
    <property type="match status" value="7"/>
</dbReference>
<evidence type="ECO:0000256" key="1">
    <source>
        <dbReference type="ARBA" id="ARBA00022450"/>
    </source>
</evidence>
<organism evidence="7 8">
    <name type="scientific">Clonostachys byssicola</name>
    <dbReference type="NCBI Taxonomy" id="160290"/>
    <lineage>
        <taxon>Eukaryota</taxon>
        <taxon>Fungi</taxon>
        <taxon>Dikarya</taxon>
        <taxon>Ascomycota</taxon>
        <taxon>Pezizomycotina</taxon>
        <taxon>Sordariomycetes</taxon>
        <taxon>Hypocreomycetidae</taxon>
        <taxon>Hypocreales</taxon>
        <taxon>Bionectriaceae</taxon>
        <taxon>Clonostachys</taxon>
    </lineage>
</organism>
<proteinExistence type="inferred from homology"/>
<dbReference type="InterPro" id="IPR001242">
    <property type="entry name" value="Condensation_dom"/>
</dbReference>
<keyword evidence="1" id="KW-0596">Phosphopantetheine</keyword>
<dbReference type="EMBL" id="CABFNO020001469">
    <property type="protein sequence ID" value="CAG9990176.1"/>
    <property type="molecule type" value="Genomic_DNA"/>
</dbReference>
<evidence type="ECO:0000259" key="6">
    <source>
        <dbReference type="PROSITE" id="PS50075"/>
    </source>
</evidence>
<evidence type="ECO:0000313" key="7">
    <source>
        <dbReference type="EMBL" id="CAG9990176.1"/>
    </source>
</evidence>
<dbReference type="NCBIfam" id="NF003417">
    <property type="entry name" value="PRK04813.1"/>
    <property type="match status" value="7"/>
</dbReference>
<evidence type="ECO:0000256" key="2">
    <source>
        <dbReference type="ARBA" id="ARBA00022553"/>
    </source>
</evidence>
<evidence type="ECO:0000313" key="8">
    <source>
        <dbReference type="Proteomes" id="UP000754883"/>
    </source>
</evidence>
<dbReference type="InterPro" id="IPR006162">
    <property type="entry name" value="Ppantetheine_attach_site"/>
</dbReference>
<dbReference type="Gene3D" id="3.40.50.12780">
    <property type="entry name" value="N-terminal domain of ligase-like"/>
    <property type="match status" value="7"/>
</dbReference>
<feature type="region of interest" description="Disordered" evidence="5">
    <location>
        <begin position="1"/>
        <end position="23"/>
    </location>
</feature>
<dbReference type="PANTHER" id="PTHR45527:SF3">
    <property type="entry name" value="SIDEROPHORE SYNTHETASE (EUROFUNG)"/>
    <property type="match status" value="1"/>
</dbReference>
<feature type="domain" description="Carrier" evidence="6">
    <location>
        <begin position="6208"/>
        <end position="6284"/>
    </location>
</feature>
<dbReference type="FunFam" id="3.30.559.30:FF:000002">
    <property type="entry name" value="Nonribosomal peptide synthase Pes1"/>
    <property type="match status" value="1"/>
</dbReference>
<feature type="domain" description="Carrier" evidence="6">
    <location>
        <begin position="4687"/>
        <end position="4763"/>
    </location>
</feature>
<dbReference type="Proteomes" id="UP000754883">
    <property type="component" value="Unassembled WGS sequence"/>
</dbReference>
<dbReference type="CDD" id="cd19542">
    <property type="entry name" value="CT_NRPS-like"/>
    <property type="match status" value="2"/>
</dbReference>
<dbReference type="Gene3D" id="3.30.300.30">
    <property type="match status" value="7"/>
</dbReference>
<dbReference type="GO" id="GO:0043041">
    <property type="term" value="P:amino acid activation for nonribosomal peptide biosynthetic process"/>
    <property type="evidence" value="ECO:0007669"/>
    <property type="project" value="TreeGrafter"/>
</dbReference>
<dbReference type="InterPro" id="IPR045851">
    <property type="entry name" value="AMP-bd_C_sf"/>
</dbReference>
<dbReference type="GO" id="GO:0016874">
    <property type="term" value="F:ligase activity"/>
    <property type="evidence" value="ECO:0007669"/>
    <property type="project" value="UniProtKB-KW"/>
</dbReference>
<dbReference type="InterPro" id="IPR009081">
    <property type="entry name" value="PP-bd_ACP"/>
</dbReference>
<feature type="domain" description="Carrier" evidence="6">
    <location>
        <begin position="2607"/>
        <end position="2683"/>
    </location>
</feature>
<dbReference type="SUPFAM" id="SSF52777">
    <property type="entry name" value="CoA-dependent acyltransferases"/>
    <property type="match status" value="13"/>
</dbReference>
<dbReference type="Pfam" id="PF00550">
    <property type="entry name" value="PP-binding"/>
    <property type="match status" value="7"/>
</dbReference>
<dbReference type="PROSITE" id="PS00012">
    <property type="entry name" value="PHOSPHOPANTETHEINE"/>
    <property type="match status" value="7"/>
</dbReference>
<dbReference type="InterPro" id="IPR020845">
    <property type="entry name" value="AMP-binding_CS"/>
</dbReference>
<dbReference type="Pfam" id="PF00501">
    <property type="entry name" value="AMP-binding"/>
    <property type="match status" value="7"/>
</dbReference>
<dbReference type="InterPro" id="IPR000873">
    <property type="entry name" value="AMP-dep_synth/lig_dom"/>
</dbReference>
<dbReference type="PROSITE" id="PS00455">
    <property type="entry name" value="AMP_BINDING"/>
    <property type="match status" value="4"/>
</dbReference>
<comment type="similarity">
    <text evidence="4">Belongs to the NRP synthetase family.</text>
</comment>
<dbReference type="Pfam" id="PF00668">
    <property type="entry name" value="Condensation"/>
    <property type="match status" value="6"/>
</dbReference>
<feature type="domain" description="Carrier" evidence="6">
    <location>
        <begin position="1003"/>
        <end position="1079"/>
    </location>
</feature>
<dbReference type="InterPro" id="IPR042099">
    <property type="entry name" value="ANL_N_sf"/>
</dbReference>
<dbReference type="Gene3D" id="3.30.559.10">
    <property type="entry name" value="Chloramphenicol acetyltransferase-like domain"/>
    <property type="match status" value="7"/>
</dbReference>
<comment type="caution">
    <text evidence="7">The sequence shown here is derived from an EMBL/GenBank/DDBJ whole genome shotgun (WGS) entry which is preliminary data.</text>
</comment>
<dbReference type="InterPro" id="IPR020806">
    <property type="entry name" value="PKS_PP-bd"/>
</dbReference>
<protein>
    <recommendedName>
        <fullName evidence="6">Carrier domain-containing protein</fullName>
    </recommendedName>
</protein>
<reference evidence="7" key="1">
    <citation type="submission" date="2021-10" db="EMBL/GenBank/DDBJ databases">
        <authorList>
            <person name="Piombo E."/>
        </authorList>
    </citation>
    <scope>NUCLEOTIDE SEQUENCE</scope>
</reference>
<evidence type="ECO:0000256" key="4">
    <source>
        <dbReference type="ARBA" id="ARBA00029454"/>
    </source>
</evidence>
<dbReference type="FunFam" id="3.30.559.30:FF:000003">
    <property type="entry name" value="Nonribosomal peptide synthase SidD"/>
    <property type="match status" value="2"/>
</dbReference>
<dbReference type="GO" id="GO:0044550">
    <property type="term" value="P:secondary metabolite biosynthetic process"/>
    <property type="evidence" value="ECO:0007669"/>
    <property type="project" value="TreeGrafter"/>
</dbReference>
<sequence>MSSDSKEMATSRNRALDAQKPPGGWMNLRDEMAAAYGFDADSIEDIYPCVPMQLGLLSLALRKQGNYMLHARFDLSPEVDLERFRQSWSQAHRDIQSLRTRFVHHESYGLLQVVLREEPEWDEADDIKQYLEQRQAKDLELGGSLSRYAIIMPKDGQNAIFVWSVHHAQLDGWSAVVATAYVSQLYHGTARGPPLQFKAYIDWLEQQDMSEAKEYWRQAISGNAVQFPASQVSSNEPLSLTRMEYESTGVSLKGLKVKRSALVYGAWGLVVRSLTGADEAVFGAVLSGRRIPLPKVKFVAGTTITTVPVQVQMGENPLVIDYLRAIETENTPREKYSHFGLANISEINSHTESACQFGTIIIVQAGDEFLFKDEKMGEWTRGKESMGNSSYSLNMEVYMVDEHSTKIVADYNSQVLPEATVKGLLEKLCSVMEQLANSNEESRVGDIEMLSSEDRDRIWSWNNKVPPALDRCIHSMIEDQAEAQPDAPAVCAWDGDLTYTQLDRMSTALATALIQHCGLQPGSIVPLCFEKSVWCIVAVLGVLKAGGAFLMLDPTHPENRLLSIVEQTDAQVVLTSESCYEIGSKIAPKAIPIGPSHPPRPNKDVTLPVTDPSSPMYVIFTSGSTGAPKGALVSHRAFCTNVLHQSKPLGYHPKSRVFNFAATIFDIFVHDFGMTLATGGCVCIPSEYDRKNNLVDSIRAMETTNIILTPSVARLLNPKEFPTLKTLVAGGEAMTLDIAREWGACVHVVNAYGPSECTPHSLINPEYETPEQIMRLGRGYGAVTWIVDPTDHDKLAPIGTIGEIVLEGPMLGNGYLNDSERTASTYIRDPSWLISGTIKHPGRRGVVYKTGDLGFYNPDGTITSAGRKDYQVKIRGQRVELGEVEHRVRRHVPEAKHAQQMVVEVVRPSGEGAHPLLAVFMSTSSKGTKNKTMDVCTIDSKAEDALVEQLPTYMIPSFYFMMPGLPMTATGKIDRRKIREMIASLSIQDLNALRSQAEGDKRIPSTDVERRLQSLWARLLGIDAATIGLEDSFFRLGGNSIIAMRLVAEARKENLTVSAMDIFKQPRLANLAKLVEANAPITVTSADIQPFSLMGSGFGFPKHSADIALACGVEESQIEDVYPCTSLQEGLLALTSKQQGDYVLQSVLKIASTIDINRFKKAWEDAVNSVSILRTRIIQHKDLGFVQVVVKTRLDWAHADNLDEYVKQDLETPIELGQPLSRYAIVRQQRETMFVLTLHHAVYDGVSLQPILKLVSDNYNSVQLKPPVNFRDFMHFVVSQKPEEMVNFWSSQLEGYNSTPFPPPTSQSVGTIADAAIERTWTHTYANTDITLATLVRAAWAIVSYIHGGASDVVFGATSAGRSAPVLGIEEVTGPTFATVPVRVQIQPQQLVSDYLRTIQDQATEMIPFEQAGLHEISRISSSTKAACNFQTLLIVQPPDEDSFGSSEFGEWSICSKEQSFSTYALTMNCSIGADGMHIKAVFDPHVITHVDVQRTLGQFCHVMHLLVEASSEQTVSEMTTIAKDDQEMIWNWNSTVPQAKESCFHDVVAVQIRVRPNAQAISAWDGTLTYSEMDRLSTKLAQHLVDIGVQTKTAVPLCFEKSMWTTIAMLAVLKAGCAFLMLDPSHPETRLSSILKQTQADVVLASSSCTSLMSRLVDRVIQVGPGLIPETSRSVELPVVNPEQAMYVVFTSGSTGTPKGAVVSHRAMVSATHYQATVLGFDFSTRLYDFASYAFDVAISNVTNTLANGGCLCVPSEQERKNALEDSLFKTEANMVELTPSVANIVDFERLTKLRTLNFGGEAVQTDDLARIPTRIQIVNTYGPAECTPTSVLHIQHSRAASDTRIGKGVGVVTWVTDPEDSDRLMPIGTVGELLLEGPLVGLGYLNQPDLTAAVFIDSPKWLVSGTDKQAGRNSILYKTGDLVRYNDDGTLDYVGRKDTQVKIRGQRVELGEVEHHVRQCVPDARQLQVLAEVILPADHSSPFLAVFLSSATILETKDDSEITVLSITSEVEDLLERQLPSYMVPSVYFKVPQLPMTITGKTDRKRLREMAASLSTQKLADLRSKSQGRREMPSTPVQIELRNLWARVLKIEADTIGLDDNFFRLGGDSITAMRLVSQARSECNFELSVMNIFKHPRLGAQAQLAVNISSSEENIILPFSLMGTEFDLDNHKSEIAKRCGGVDSIEDVYPCTPLQKGLLAITSTTQGKYLQQAVLDFSPDVDLSRFREATGVPKGTMIPHRAFASAIYHQAEKFGFREDSRVFNFAAQVFDDFVFDTIVTLSTGGCLCVPSEYQRKNDLKGAMSIMKPTLMSMTPTLSRVVNPEDAPSLKTILFGGEALNLSDAEKWWPHVTFSNGYGPSECACTSVINWNATSPAEAIGIGRGCGAVTWIVDPTNHERLQPVGTAGELLLEGPLVGHGYFKDPEKTAAAFIQAPQWLTEHFGRTGTLYKTGDLVRYNEDGSLVYLGRKDTQIKLRGQRVELGEVEYHVGNVIPEGKDADALAADVIIPSGSNTTPLLAIFLSNSNIKMEAGKSMQVLRVSNQLSDTLAERLPSYMVPSVYFLLSNLPMTVSHKIDRKRLREMAGAFSAKQLSELSTDDSSLKRQPSNEVETILQQLWADVLVLDLSAIGMDDSFLRLGGDSITAMQISARARQLGVQLSTGDILQKKTISRLASEAVSMLLVEKDSGEGESEEQSDQPFALSPMQQLHINLEGGQLGKFDQCFLLRINIEGVVVPYGAFSTMTHHQYEVMGFGPETRVFDFAAHIFDAYIMNVVITLATGGCICIPSEEDRLNNLARSIVDLEATLAFLTPSVTRTIQPSEVPSLKTLLLIGEPCNISDVTKWRDADRIVINAYGPSECTPLSLLNTEAKTATEALRLGKGIGSVTWVVDSGNSDQLVPIGAVGEMLLEGPLLGLGYLKDPSKTAEAFVTAPKWLREGTHDHPGRQSTVYHTGDLVRYHPDGTISYMGRKNTQIKIRGQRVELGEVEHHVSECLPEAYRGCPLSAEVVIPAGASPTLVIFVGTGQPVDNVGSGTGLGVMSVSREMDEALVERLPAYMLPTMYFTLPRLPMTATGKTDRKELRRLVSSFTAQDLADLHYKSESRKRMPANDIEEQLQQVWARVLNLSAASIGMDDSFFRLGGDSITSMQVSALARSLQLQVSVSDLHRKKTIARIAAGVTHQTKPLVDTREELDEEPFGLTPIQELYFHLQQQTPGTSDQCFFLELKEEVFFSSLSKAITIIGVVVSHQAFASNVYHSAEILGFRQGTRAFDFTATTFDVFISNTLVPLSTGGCVCVPSEADRKNDLAGSIHRMKATTAALTASVSRLINPEDVPLLEILTLGGEPVTYEDTSRWWGRVKLINSYGPAECTIQSIINHASQVPEEVTRIGKGVGMIPWVVSVDDYNKLVPIGTIGELLLEGPQLAIGYLNDPNKTAGSFIQDPSFLVTGTSKHPGHNGIVYRTGDLVRYHQDGSLTFVGRKDTQVKIRGQRVELGEVEHHVREILPEAKDASYIAAEVFTPSGEQASPMLAVFVSTQGPNDKNKRMMEGNSLQVLAVSSDAEDRLASRLPAHMLPSVYFSILDMPLTTSGKIDRNDLRKMAGAFTTDQLADLLTMSTGDKRKPTTEIEKKLQQLWSHVLQLKPDNIGLDDSFFRLGGDSISAMKLVSTARKEGIAVSVQDIFRHPRLAALAELAGQELPTHDTEAIQPFALMPAGFHPSVNISEIATSCGVTPDEIEDIYPCTPLQEGLLAITDKQAGAYTFQATLTFSETVDISRYINAWNEATETVAVLRTRIIQNPDYGLLQVVLKHQDNWAKPEKGTAYGLGQPLAQFEVTKGTSSKFVLTIHHAIYDGASLQMLLHLVDSLYNGPRPTINFPFASFIRHIQQTRNASESYWRSELSDYHSTPFPPLPPHARDPVGDSVLQQLCAVAPVEQSDFTLATIVRAAWAITISTHSSDHDVIFGATVSGRNAPVAGIESIVGPTIATVPVRVCLDPNSSVVALLRAVQDQATEITPYEQIGLQEIAKLSSSARDAVQFQTLLIVQPPDEDSLGGSDVGKWRNDSDESAFSTYAITLNVYLARDGMRIVANYDARIISQWMMQQIIRQFSFTIQSLLTLLNSDTSKTLDSFMTLSPEDQRDIWSWNSDVPVPYERCITDLFAEQVASRPSALSVSAWDGDLTYKELDLLSGTVAHRLVGLGVGAGVVVPLCFEKSVWATVAILSVLKAGGAFVMLDPEYPEARLHSIISQTSATVILSSDQHKPLSTQFTETTIAVGPALRRVSPNSNALPKIDPESPMYIVFTSGSTGVPKGVVVSHRAMSSNILYQAEALGFKSDSRVFDFASYVFDVFVYNTAVTLSTGGCICVPSESQRKNELTETMTAMDSSLVLLTPTIARLIDPKQLPTLQSLILVGEASTESDIERWWPHVSVVNAYGPSECTTNSVVNSVAANPSEAAHIGKGAGAVTWVVDPSDHNKLMPIGTVGELLLEGPLLGLGYLNDHEKTTAAFIRDPDWLLQGRGTDHPGRSGTLYKTGDLVSYTENGSLVYMGRKDTQVKIRGQRVELGEVESHVRACLPEARSANELVAEVIAPSGEGARPLLAVFLTQPDPESSPDGPLRVLKVDSRIDDMLNDRLPNYMVPTVYLAILDLPMTTTGKTDRRRLREMAGSFTAQQLADLRSQGEKRMPTSAAEQQLQALWARILNVKSSSISLDENFFRLGGDSITAMQIASAARSMGLPITTSDIMRKKTIGRICNGLSASKNILTILTLNNEVTVNQRFGLSPIQHLYLSLQTDDYAFFDQFVFLEIGQRVEFSALLAAFNVIVERHAMLRARFAKSSTNNWQQYITEPSQDSSSFLRLVETDNETEISAALIQCRSKLDIENGPVISAVLIDNGEDQRLFISIHHLVIDAVSWRVISEDLECLLRNQEPPPAPAVSFPSWQIAQANHFRESAVEEKTQHPNNESMLLEHWGITSSSDSPDTTVTKGFSLNEQATSRLLGDSNNAFQTRPVELLIAALIYSFSLHFPERQLPSVYNEMHGRDAWDENIDLSRTVGWFTNIFPVNVKKDTRWDLFQAIRGVKDFLRGSSNNQSYLASKLSGDLTSGTTLKEFPAEIMFNFLGSFQQLEHESSLFSLVSAPDDVAASSRYHRRFALFDFNVAIEHGSASISVLYDKNMKHHERIEAWISQYEKTLLEITQTLPGRPMEWTLSDFPLAFTSIDDLRVFQENVVPGLGLTPDDVEDCFPCSDLQQGIVMSQFKDPNSYRTSFVFEAVSEEGQQISIPGLVDAWKAVVQRHSLLRACLVKDMPGSRRIFNVILHNPSPSISIFKEEGETFELDQFRARMGSDRYGQSNLEHHLSVCQLSDGRVLLGLEINHAILDAHSTGIILHDLEAASSGTLLPEGSSYREFISHLQDYSYDDDREYWKQTLADVKPCHFPSIAPPTYDQTQYITIKTPGIDSEAIISFCQHSDITIATVMQTAWALVLTRYTGSSAPSFGNLVSCRDLPIDNVSDIFGPMIGMMVCRVAVDQDGTALDVLRGVQEEHLKGLSHRMYPISDLHSTLGLGSSALFNTALSFQRASNDSEESPKNGVKFVLHDGTDDTEYDVTLNGAYDGNSIDITMTAKSSCMTSSQAAGVASCLSQAMNALATTPEILLAELDIGNKEENRQQWNLNKAVPPHIKRCVHEIIAEQTRERPTAPAVYSWDGELTYDQLDDLSTRLTHILIGLGVGPDKMVPMCFEHSKWAVVALLAVLKAGAAFVPLNTSQDASREKVLSQINSTVVLTSVNNANLHFGENRMIIPVGEKLINTLPASPRGQLTKYSPTSLCYVLFTSGSTGTPKGVMLEHQSVSSGCSYHGRRIGVDHTTRMIQFAAYTWDATIFEILTTLVHGGCVCVLSDEDRVSNLSPRLIEYDVNMGVLTPSVIRTLDDAALRQFRVLLMGGESMPDSDYKRVVQHANIMDAYGPTEATVICALGSARRENRPENHIGTAVGCACWVVNPDDDQVLAPFGAVGELLVEGPILARGYLSDPERSAAAFVQDPAWLVSGNPDGPGRRGRLYKTGDLVRFNPDSSLSFIGRKDTQVKIHGQRIELGEVEQNVRQYIPEARASKHVVVEVIEETSKIVAFILVDDAEAVNTLEIPRIAAQNLASSLATHMIPTLYATLPEMPLTSAGKIDRKALQAIGAPLLAKRLEHLRASASSVNRQPSTRLERQLQQIWAHVLKIDSSSIGLDSDFFESGGDSIRAMQLVNEARRNNLKLSVADIFKAPVLSRMTACLSLTTTEDQQGEIPLPFSLVSAEIVGKLQSSNSITESNIEDIIPTTSFQEHNLQMSIKTPQSALNYFSLCLGTSVDVSKWTLACHQVLKTHSILRSVFMPLDGVYWQVVLRELEPSVNIMNIRGDIKRGIQEAFEEDTRQKLVPCAPFAKFTLFRHVTGDHMMVRFSHAQYDGVSLPLILQTFFDAYQDKPIAPELPFSLFISHTRASRPNAVSYWRQLLQGAQVSAIRPKLRSAQSTSSALVPVEVECSLALPSLPSGVSFASLVPSAWARVLSGIVGRNDVVFGQVVSGRNSSLPGLQEVVGPCVNIVPVRVRLSANSSPHELLAAVQDQSVARGASETMGLDEIIKECTDWEADTELDSVVEHFGSVNLPKVQSGDEEAQVEYLKHPESATQHLGIFSTVESDTLTLKITGDSYLLDLDTAHKLLMLLQENVLALSR</sequence>
<dbReference type="OrthoDB" id="416786at2759"/>